<protein>
    <recommendedName>
        <fullName evidence="3">HMG box domain-containing protein</fullName>
    </recommendedName>
</protein>
<proteinExistence type="predicted"/>
<comment type="caution">
    <text evidence="4">The sequence shown here is derived from an EMBL/GenBank/DDBJ whole genome shotgun (WGS) entry which is preliminary data.</text>
</comment>
<feature type="compositionally biased region" description="Low complexity" evidence="2">
    <location>
        <begin position="77"/>
        <end position="95"/>
    </location>
</feature>
<evidence type="ECO:0000313" key="5">
    <source>
        <dbReference type="Proteomes" id="UP000038010"/>
    </source>
</evidence>
<name>A0A0N1HC58_9EURO</name>
<keyword evidence="5" id="KW-1185">Reference proteome</keyword>
<evidence type="ECO:0000256" key="2">
    <source>
        <dbReference type="SAM" id="MobiDB-lite"/>
    </source>
</evidence>
<dbReference type="InterPro" id="IPR036910">
    <property type="entry name" value="HMG_box_dom_sf"/>
</dbReference>
<dbReference type="SUPFAM" id="SSF47095">
    <property type="entry name" value="HMG-box"/>
    <property type="match status" value="2"/>
</dbReference>
<feature type="domain" description="HMG box" evidence="3">
    <location>
        <begin position="268"/>
        <end position="334"/>
    </location>
</feature>
<dbReference type="CDD" id="cd00084">
    <property type="entry name" value="HMG-box_SF"/>
    <property type="match status" value="1"/>
</dbReference>
<dbReference type="Proteomes" id="UP000038010">
    <property type="component" value="Unassembled WGS sequence"/>
</dbReference>
<dbReference type="Gene3D" id="1.10.30.10">
    <property type="entry name" value="High mobility group box domain"/>
    <property type="match status" value="2"/>
</dbReference>
<dbReference type="InterPro" id="IPR009071">
    <property type="entry name" value="HMG_box_dom"/>
</dbReference>
<evidence type="ECO:0000313" key="4">
    <source>
        <dbReference type="EMBL" id="KPI41810.1"/>
    </source>
</evidence>
<gene>
    <name evidence="4" type="ORF">AB675_5322</name>
</gene>
<accession>A0A0N1HC58</accession>
<reference evidence="4 5" key="1">
    <citation type="submission" date="2015-06" db="EMBL/GenBank/DDBJ databases">
        <title>Draft genome of the ant-associated black yeast Phialophora attae CBS 131958.</title>
        <authorList>
            <person name="Moreno L.F."/>
            <person name="Stielow B.J."/>
            <person name="de Hoog S."/>
            <person name="Vicente V.A."/>
            <person name="Weiss V.A."/>
            <person name="de Vries M."/>
            <person name="Cruz L.M."/>
            <person name="Souza E.M."/>
        </authorList>
    </citation>
    <scope>NUCLEOTIDE SEQUENCE [LARGE SCALE GENOMIC DNA]</scope>
    <source>
        <strain evidence="4 5">CBS 131958</strain>
    </source>
</reference>
<keyword evidence="1" id="KW-0238">DNA-binding</keyword>
<sequence>MTVLVPYSRVLSKQLPIRSGLLTRLISTNSNLRVAPCQHDGKPSESTHTTSSSVTAVLRSRRTYATAAPGRPKAHTGRATASKRTTTTKKATGPPKKLPGTKKAASKKRVVTKKTAKKAKAKPKPKPRKVKKAPSASAIKAKAAAARKDTRAVALLNQAPKQEPEVAFLVLSTRRSRAAAKGTPVTSTVKESAAAYKNLSPDEREALNHEANQNKEKNATAYKKWVQSYTPLQIKQANLARAQLLREAKAKKQKSLAPYRAIKDDRQPKLPASPWALFVADRTQTGDYKGMTPKESFQLMSREYKGLSAGEKKPYEDRSASEKNRYAAEFRTVFGVAPGTRIAAIAS</sequence>
<dbReference type="VEuPathDB" id="FungiDB:AB675_5322"/>
<dbReference type="GeneID" id="28737408"/>
<feature type="DNA-binding region" description="HMG box" evidence="1">
    <location>
        <begin position="268"/>
        <end position="334"/>
    </location>
</feature>
<organism evidence="4 5">
    <name type="scientific">Cyphellophora attinorum</name>
    <dbReference type="NCBI Taxonomy" id="1664694"/>
    <lineage>
        <taxon>Eukaryota</taxon>
        <taxon>Fungi</taxon>
        <taxon>Dikarya</taxon>
        <taxon>Ascomycota</taxon>
        <taxon>Pezizomycotina</taxon>
        <taxon>Eurotiomycetes</taxon>
        <taxon>Chaetothyriomycetidae</taxon>
        <taxon>Chaetothyriales</taxon>
        <taxon>Cyphellophoraceae</taxon>
        <taxon>Cyphellophora</taxon>
    </lineage>
</organism>
<dbReference type="RefSeq" id="XP_018001773.1">
    <property type="nucleotide sequence ID" value="XM_018145528.1"/>
</dbReference>
<feature type="compositionally biased region" description="Basic residues" evidence="2">
    <location>
        <begin position="104"/>
        <end position="132"/>
    </location>
</feature>
<feature type="region of interest" description="Disordered" evidence="2">
    <location>
        <begin position="35"/>
        <end position="144"/>
    </location>
</feature>
<evidence type="ECO:0000256" key="1">
    <source>
        <dbReference type="PROSITE-ProRule" id="PRU00267"/>
    </source>
</evidence>
<dbReference type="GO" id="GO:0005634">
    <property type="term" value="C:nucleus"/>
    <property type="evidence" value="ECO:0007669"/>
    <property type="project" value="UniProtKB-UniRule"/>
</dbReference>
<evidence type="ECO:0000259" key="3">
    <source>
        <dbReference type="PROSITE" id="PS50118"/>
    </source>
</evidence>
<feature type="compositionally biased region" description="Low complexity" evidence="2">
    <location>
        <begin position="46"/>
        <end position="55"/>
    </location>
</feature>
<dbReference type="AlphaFoldDB" id="A0A0N1HC58"/>
<feature type="compositionally biased region" description="Low complexity" evidence="2">
    <location>
        <begin position="133"/>
        <end position="144"/>
    </location>
</feature>
<keyword evidence="1" id="KW-0539">Nucleus</keyword>
<dbReference type="STRING" id="1664694.A0A0N1HC58"/>
<dbReference type="EMBL" id="LFJN01000008">
    <property type="protein sequence ID" value="KPI41810.1"/>
    <property type="molecule type" value="Genomic_DNA"/>
</dbReference>
<dbReference type="PROSITE" id="PS50118">
    <property type="entry name" value="HMG_BOX_2"/>
    <property type="match status" value="1"/>
</dbReference>
<dbReference type="GO" id="GO:0003677">
    <property type="term" value="F:DNA binding"/>
    <property type="evidence" value="ECO:0007669"/>
    <property type="project" value="UniProtKB-UniRule"/>
</dbReference>
<dbReference type="OrthoDB" id="1919336at2759"/>